<comment type="similarity">
    <text evidence="1">Belongs to the PPR family. P subfamily.</text>
</comment>
<dbReference type="InterPro" id="IPR002885">
    <property type="entry name" value="PPR_rpt"/>
</dbReference>
<name>A0AAV7F829_ARIFI</name>
<feature type="repeat" description="PPR" evidence="3">
    <location>
        <begin position="198"/>
        <end position="233"/>
    </location>
</feature>
<protein>
    <recommendedName>
        <fullName evidence="6">Pentatricopeptide repeat-containing protein</fullName>
    </recommendedName>
</protein>
<dbReference type="Pfam" id="PF13041">
    <property type="entry name" value="PPR_2"/>
    <property type="match status" value="3"/>
</dbReference>
<proteinExistence type="inferred from homology"/>
<evidence type="ECO:0000313" key="4">
    <source>
        <dbReference type="EMBL" id="KAG9455733.1"/>
    </source>
</evidence>
<feature type="repeat" description="PPR" evidence="3">
    <location>
        <begin position="444"/>
        <end position="478"/>
    </location>
</feature>
<feature type="repeat" description="PPR" evidence="3">
    <location>
        <begin position="163"/>
        <end position="197"/>
    </location>
</feature>
<dbReference type="PANTHER" id="PTHR47938">
    <property type="entry name" value="RESPIRATORY COMPLEX I CHAPERONE (CIA84), PUTATIVE (AFU_ORTHOLOGUE AFUA_2G06020)-RELATED"/>
    <property type="match status" value="1"/>
</dbReference>
<feature type="repeat" description="PPR" evidence="3">
    <location>
        <begin position="339"/>
        <end position="373"/>
    </location>
</feature>
<dbReference type="NCBIfam" id="TIGR00756">
    <property type="entry name" value="PPR"/>
    <property type="match status" value="8"/>
</dbReference>
<reference evidence="4 5" key="1">
    <citation type="submission" date="2021-07" db="EMBL/GenBank/DDBJ databases">
        <title>The Aristolochia fimbriata genome: insights into angiosperm evolution, floral development and chemical biosynthesis.</title>
        <authorList>
            <person name="Jiao Y."/>
        </authorList>
    </citation>
    <scope>NUCLEOTIDE SEQUENCE [LARGE SCALE GENOMIC DNA]</scope>
    <source>
        <strain evidence="4">IBCAS-2021</strain>
        <tissue evidence="4">Leaf</tissue>
    </source>
</reference>
<dbReference type="PROSITE" id="PS51375">
    <property type="entry name" value="PPR"/>
    <property type="match status" value="7"/>
</dbReference>
<dbReference type="Proteomes" id="UP000825729">
    <property type="component" value="Unassembled WGS sequence"/>
</dbReference>
<dbReference type="PANTHER" id="PTHR47938:SF35">
    <property type="entry name" value="PENTATRICOPEPTIDE REPEAT-CONTAINING PROTEIN 4, MITOCHONDRIAL-RELATED"/>
    <property type="match status" value="1"/>
</dbReference>
<sequence>MQILPLAGGIQPLSASYFSSVSSLSLPIFYHNDSCKVRCVACSDRAPPSSSPPADVVGKTKRVVSWSHRRAAVASVQNSTDLASSLASAEEVLQVQDLNIILRHFGESKRWQDASQVFYWMQSRGKTNFASYSSFIKFMGKSHDPKLALQAYSTIQDDSTRYNVSICNSVLGCLIRNGKFDSSLKLFSEMKKGGLKPDVVTYSTLLAGCTKVQHGYQKALDIVQEMKANSVQMDEVTYGTLLAICASNNLVKEAETFFQQMKDDGVVPNVFHYSSLLNAYSAEGNCEEADKLLHDMKSAGLVPNKVILTTLLKVYVRGRFFERSRELLVELETLGHAQEEMPYCLLMDGLAKAGHVDEARAVFDDMRSKDVTTDGYAYSIMISAYCRSCQIEEAKQLSRDFEACFAKYDLVMLNTLLTAYCRAGEMDSVMQLLKKMDELAISPDYNTFRILIKYFAKERMYQLAYRMVEDMHGKGYQLDEELCTDLILLLGRAGASSDAFSVYNMLRYGKRMISKALHEKVLNILVKGGEHKDAYVVLKDNMAHISRYSTKRFALAFMRSGNINLVNDVIKALHTSGHRINQEVFRLAVSRYVGKPEKKELLLHLLQWMAGQGYVVDSSSRNLLLKNSDLFGRQVLAEILSRQHIMSKKLRKQENVG</sequence>
<keyword evidence="5" id="KW-1185">Reference proteome</keyword>
<evidence type="ECO:0008006" key="6">
    <source>
        <dbReference type="Google" id="ProtNLM"/>
    </source>
</evidence>
<feature type="repeat" description="PPR" evidence="3">
    <location>
        <begin position="269"/>
        <end position="303"/>
    </location>
</feature>
<accession>A0AAV7F829</accession>
<organism evidence="4 5">
    <name type="scientific">Aristolochia fimbriata</name>
    <name type="common">White veined hardy Dutchman's pipe vine</name>
    <dbReference type="NCBI Taxonomy" id="158543"/>
    <lineage>
        <taxon>Eukaryota</taxon>
        <taxon>Viridiplantae</taxon>
        <taxon>Streptophyta</taxon>
        <taxon>Embryophyta</taxon>
        <taxon>Tracheophyta</taxon>
        <taxon>Spermatophyta</taxon>
        <taxon>Magnoliopsida</taxon>
        <taxon>Magnoliidae</taxon>
        <taxon>Piperales</taxon>
        <taxon>Aristolochiaceae</taxon>
        <taxon>Aristolochia</taxon>
    </lineage>
</organism>
<evidence type="ECO:0000313" key="5">
    <source>
        <dbReference type="Proteomes" id="UP000825729"/>
    </source>
</evidence>
<keyword evidence="2" id="KW-0677">Repeat</keyword>
<dbReference type="AlphaFoldDB" id="A0AAV7F829"/>
<comment type="caution">
    <text evidence="4">The sequence shown here is derived from an EMBL/GenBank/DDBJ whole genome shotgun (WGS) entry which is preliminary data.</text>
</comment>
<dbReference type="Gene3D" id="1.25.40.10">
    <property type="entry name" value="Tetratricopeptide repeat domain"/>
    <property type="match status" value="3"/>
</dbReference>
<feature type="repeat" description="PPR" evidence="3">
    <location>
        <begin position="409"/>
        <end position="443"/>
    </location>
</feature>
<evidence type="ECO:0000256" key="3">
    <source>
        <dbReference type="PROSITE-ProRule" id="PRU00708"/>
    </source>
</evidence>
<dbReference type="InterPro" id="IPR011990">
    <property type="entry name" value="TPR-like_helical_dom_sf"/>
</dbReference>
<feature type="repeat" description="PPR" evidence="3">
    <location>
        <begin position="234"/>
        <end position="268"/>
    </location>
</feature>
<dbReference type="GO" id="GO:0003729">
    <property type="term" value="F:mRNA binding"/>
    <property type="evidence" value="ECO:0007669"/>
    <property type="project" value="TreeGrafter"/>
</dbReference>
<dbReference type="Pfam" id="PF13812">
    <property type="entry name" value="PPR_3"/>
    <property type="match status" value="1"/>
</dbReference>
<gene>
    <name evidence="4" type="ORF">H6P81_000241</name>
</gene>
<evidence type="ECO:0000256" key="2">
    <source>
        <dbReference type="ARBA" id="ARBA00022737"/>
    </source>
</evidence>
<evidence type="ECO:0000256" key="1">
    <source>
        <dbReference type="ARBA" id="ARBA00007626"/>
    </source>
</evidence>
<dbReference type="EMBL" id="JAINDJ010000002">
    <property type="protein sequence ID" value="KAG9455733.1"/>
    <property type="molecule type" value="Genomic_DNA"/>
</dbReference>